<evidence type="ECO:0000256" key="5">
    <source>
        <dbReference type="ARBA" id="ARBA00022692"/>
    </source>
</evidence>
<evidence type="ECO:0000256" key="2">
    <source>
        <dbReference type="ARBA" id="ARBA00022448"/>
    </source>
</evidence>
<dbReference type="NCBIfam" id="TIGR00773">
    <property type="entry name" value="NhaA"/>
    <property type="match status" value="1"/>
</dbReference>
<dbReference type="RefSeq" id="WP_338748813.1">
    <property type="nucleotide sequence ID" value="NZ_CP144913.1"/>
</dbReference>
<comment type="subcellular location">
    <subcellularLocation>
        <location evidence="1">Cell inner membrane</location>
        <topology evidence="1">Multi-pass membrane protein</topology>
    </subcellularLocation>
    <subcellularLocation>
        <location evidence="11">Cell membrane</location>
        <topology evidence="11">Multi-pass membrane protein</topology>
    </subcellularLocation>
</comment>
<feature type="transmembrane region" description="Helical" evidence="11">
    <location>
        <begin position="385"/>
        <end position="405"/>
    </location>
</feature>
<evidence type="ECO:0000256" key="9">
    <source>
        <dbReference type="ARBA" id="ARBA00023136"/>
    </source>
</evidence>
<protein>
    <recommendedName>
        <fullName evidence="11">Na(+)/H(+) antiporter NhaA</fullName>
    </recommendedName>
    <alternativeName>
        <fullName evidence="11">Sodium/proton antiporter NhaA</fullName>
    </alternativeName>
</protein>
<organism evidence="12 13">
    <name type="scientific">Janibacter alittae</name>
    <dbReference type="NCBI Taxonomy" id="3115209"/>
    <lineage>
        <taxon>Bacteria</taxon>
        <taxon>Bacillati</taxon>
        <taxon>Actinomycetota</taxon>
        <taxon>Actinomycetes</taxon>
        <taxon>Micrococcales</taxon>
        <taxon>Intrasporangiaceae</taxon>
        <taxon>Janibacter</taxon>
    </lineage>
</organism>
<sequence>MRRAPHQLWRGVRESARSDAFGGALLLGATVLALVLANTPAVGGYEAVRDFSVGPAVLHLDLTVGQWASDGLLAIFFFVVGLELKEEFVAGKLRDPRQAAMPVAAAIGGVVVPALIFAAIAMSAGADALRGWAIPTATDIAFAVAVLAVVGRFLPPALRVFLLTLAIVDDLIAITIIAVFYSQGLQLQWLLLALVPLALFAVLAQRGIYSWYLLLPLAVTTWALVHAAGIHATVAGVLLGFTVPVLATRRARVRTATTEEGEPIYDGLTAHLADQWGIISTLVAVPVFAFFAAGVTVGGLDGLRSALADPITLGIMAGLVLGKPIGIVGTSVALSRLPSFDLDDSLRWSDLVGAGFLAGIGFTVSLLVGELAFAGTGTAVEHVKIGVLLGSFIAAVVGGVLLSGSNRRLSRARRE</sequence>
<feature type="transmembrane region" description="Helical" evidence="11">
    <location>
        <begin position="312"/>
        <end position="334"/>
    </location>
</feature>
<evidence type="ECO:0000256" key="1">
    <source>
        <dbReference type="ARBA" id="ARBA00004429"/>
    </source>
</evidence>
<feature type="transmembrane region" description="Helical" evidence="11">
    <location>
        <begin position="132"/>
        <end position="154"/>
    </location>
</feature>
<dbReference type="EMBL" id="CP144913">
    <property type="protein sequence ID" value="WXB76044.1"/>
    <property type="molecule type" value="Genomic_DNA"/>
</dbReference>
<dbReference type="Gene3D" id="1.20.1530.10">
    <property type="entry name" value="Na+/H+ antiporter like domain"/>
    <property type="match status" value="1"/>
</dbReference>
<reference evidence="12 13" key="1">
    <citation type="submission" date="2024-02" db="EMBL/GenBank/DDBJ databases">
        <title>Janibacter sp. nov., isolated from gut of marine sandworm.</title>
        <authorList>
            <person name="Kim B."/>
            <person name="Jun M.O."/>
            <person name="Shin N.-R."/>
        </authorList>
    </citation>
    <scope>NUCLEOTIDE SEQUENCE [LARGE SCALE GENOMIC DNA]</scope>
    <source>
        <strain evidence="12 13">A1S7</strain>
    </source>
</reference>
<feature type="transmembrane region" description="Helical" evidence="11">
    <location>
        <begin position="103"/>
        <end position="126"/>
    </location>
</feature>
<gene>
    <name evidence="11 12" type="primary">nhaA</name>
    <name evidence="12" type="ORF">V1351_14045</name>
</gene>
<evidence type="ECO:0000313" key="12">
    <source>
        <dbReference type="EMBL" id="WXB76044.1"/>
    </source>
</evidence>
<feature type="transmembrane region" description="Helical" evidence="11">
    <location>
        <begin position="211"/>
        <end position="241"/>
    </location>
</feature>
<keyword evidence="2 11" id="KW-0813">Transport</keyword>
<comment type="similarity">
    <text evidence="11">Belongs to the NhaA Na(+)/H(+) (TC 2.A.33) antiporter family.</text>
</comment>
<dbReference type="HAMAP" id="MF_01844">
    <property type="entry name" value="NhaA"/>
    <property type="match status" value="1"/>
</dbReference>
<evidence type="ECO:0000256" key="8">
    <source>
        <dbReference type="ARBA" id="ARBA00023065"/>
    </source>
</evidence>
<comment type="catalytic activity">
    <reaction evidence="11">
        <text>Na(+)(in) + 2 H(+)(out) = Na(+)(out) + 2 H(+)(in)</text>
        <dbReference type="Rhea" id="RHEA:29251"/>
        <dbReference type="ChEBI" id="CHEBI:15378"/>
        <dbReference type="ChEBI" id="CHEBI:29101"/>
    </reaction>
</comment>
<evidence type="ECO:0000256" key="6">
    <source>
        <dbReference type="ARBA" id="ARBA00022989"/>
    </source>
</evidence>
<feature type="transmembrane region" description="Helical" evidence="11">
    <location>
        <begin position="187"/>
        <end position="204"/>
    </location>
</feature>
<keyword evidence="3 11" id="KW-0050">Antiport</keyword>
<comment type="function">
    <text evidence="11">Na(+)/H(+) antiporter that extrudes sodium in exchange for external protons.</text>
</comment>
<dbReference type="Pfam" id="PF06965">
    <property type="entry name" value="Na_H_antiport_1"/>
    <property type="match status" value="1"/>
</dbReference>
<dbReference type="PANTHER" id="PTHR30341">
    <property type="entry name" value="SODIUM ION/PROTON ANTIPORTER NHAA-RELATED"/>
    <property type="match status" value="1"/>
</dbReference>
<accession>A0ABZ2MG49</accession>
<evidence type="ECO:0000256" key="11">
    <source>
        <dbReference type="HAMAP-Rule" id="MF_01844"/>
    </source>
</evidence>
<feature type="transmembrane region" description="Helical" evidence="11">
    <location>
        <begin position="64"/>
        <end position="82"/>
    </location>
</feature>
<evidence type="ECO:0000313" key="13">
    <source>
        <dbReference type="Proteomes" id="UP001382727"/>
    </source>
</evidence>
<evidence type="ECO:0000256" key="7">
    <source>
        <dbReference type="ARBA" id="ARBA00023053"/>
    </source>
</evidence>
<keyword evidence="5 11" id="KW-0812">Transmembrane</keyword>
<dbReference type="PANTHER" id="PTHR30341:SF0">
    <property type="entry name" value="NA(+)_H(+) ANTIPORTER NHAA"/>
    <property type="match status" value="1"/>
</dbReference>
<evidence type="ECO:0000256" key="10">
    <source>
        <dbReference type="ARBA" id="ARBA00023201"/>
    </source>
</evidence>
<keyword evidence="6 11" id="KW-1133">Transmembrane helix</keyword>
<feature type="transmembrane region" description="Helical" evidence="11">
    <location>
        <begin position="354"/>
        <end position="373"/>
    </location>
</feature>
<keyword evidence="13" id="KW-1185">Reference proteome</keyword>
<dbReference type="Proteomes" id="UP001382727">
    <property type="component" value="Chromosome"/>
</dbReference>
<keyword evidence="8 11" id="KW-0406">Ion transport</keyword>
<feature type="transmembrane region" description="Helical" evidence="11">
    <location>
        <begin position="21"/>
        <end position="44"/>
    </location>
</feature>
<keyword evidence="10 11" id="KW-0739">Sodium transport</keyword>
<keyword evidence="7 11" id="KW-0915">Sodium</keyword>
<keyword evidence="9 11" id="KW-0472">Membrane</keyword>
<proteinExistence type="inferred from homology"/>
<feature type="transmembrane region" description="Helical" evidence="11">
    <location>
        <begin position="161"/>
        <end position="181"/>
    </location>
</feature>
<evidence type="ECO:0000256" key="4">
    <source>
        <dbReference type="ARBA" id="ARBA00022475"/>
    </source>
</evidence>
<evidence type="ECO:0000256" key="3">
    <source>
        <dbReference type="ARBA" id="ARBA00022449"/>
    </source>
</evidence>
<dbReference type="InterPro" id="IPR004670">
    <property type="entry name" value="NhaA"/>
</dbReference>
<keyword evidence="4 11" id="KW-1003">Cell membrane</keyword>
<dbReference type="InterPro" id="IPR023171">
    <property type="entry name" value="Na/H_antiporter_dom_sf"/>
</dbReference>
<name>A0ABZ2MG49_9MICO</name>
<feature type="transmembrane region" description="Helical" evidence="11">
    <location>
        <begin position="276"/>
        <end position="300"/>
    </location>
</feature>